<name>A0ABQ3X1L0_9ACTN</name>
<proteinExistence type="predicted"/>
<evidence type="ECO:0000256" key="2">
    <source>
        <dbReference type="ARBA" id="ARBA00022475"/>
    </source>
</evidence>
<feature type="compositionally biased region" description="Pro residues" evidence="6">
    <location>
        <begin position="417"/>
        <end position="429"/>
    </location>
</feature>
<feature type="region of interest" description="Disordered" evidence="6">
    <location>
        <begin position="398"/>
        <end position="437"/>
    </location>
</feature>
<evidence type="ECO:0000256" key="3">
    <source>
        <dbReference type="ARBA" id="ARBA00022692"/>
    </source>
</evidence>
<dbReference type="CDD" id="cd17324">
    <property type="entry name" value="MFS_NepI_like"/>
    <property type="match status" value="1"/>
</dbReference>
<feature type="transmembrane region" description="Helical" evidence="7">
    <location>
        <begin position="283"/>
        <end position="301"/>
    </location>
</feature>
<dbReference type="RefSeq" id="WP_203793151.1">
    <property type="nucleotide sequence ID" value="NZ_BAAAQE010000054.1"/>
</dbReference>
<dbReference type="InterPro" id="IPR011701">
    <property type="entry name" value="MFS"/>
</dbReference>
<comment type="subcellular location">
    <subcellularLocation>
        <location evidence="1">Cell membrane</location>
        <topology evidence="1">Multi-pass membrane protein</topology>
    </subcellularLocation>
</comment>
<dbReference type="Gene3D" id="1.20.1250.20">
    <property type="entry name" value="MFS general substrate transporter like domains"/>
    <property type="match status" value="2"/>
</dbReference>
<feature type="transmembrane region" description="Helical" evidence="7">
    <location>
        <begin position="59"/>
        <end position="80"/>
    </location>
</feature>
<dbReference type="SUPFAM" id="SSF103473">
    <property type="entry name" value="MFS general substrate transporter"/>
    <property type="match status" value="1"/>
</dbReference>
<evidence type="ECO:0000256" key="4">
    <source>
        <dbReference type="ARBA" id="ARBA00022989"/>
    </source>
</evidence>
<feature type="transmembrane region" description="Helical" evidence="7">
    <location>
        <begin position="87"/>
        <end position="106"/>
    </location>
</feature>
<feature type="domain" description="Major facilitator superfamily (MFS) profile" evidence="8">
    <location>
        <begin position="12"/>
        <end position="399"/>
    </location>
</feature>
<feature type="transmembrane region" description="Helical" evidence="7">
    <location>
        <begin position="374"/>
        <end position="394"/>
    </location>
</feature>
<evidence type="ECO:0000259" key="8">
    <source>
        <dbReference type="PROSITE" id="PS50850"/>
    </source>
</evidence>
<organism evidence="9 10">
    <name type="scientific">Actinoplanes couchii</name>
    <dbReference type="NCBI Taxonomy" id="403638"/>
    <lineage>
        <taxon>Bacteria</taxon>
        <taxon>Bacillati</taxon>
        <taxon>Actinomycetota</taxon>
        <taxon>Actinomycetes</taxon>
        <taxon>Micromonosporales</taxon>
        <taxon>Micromonosporaceae</taxon>
        <taxon>Actinoplanes</taxon>
    </lineage>
</organism>
<evidence type="ECO:0000256" key="5">
    <source>
        <dbReference type="ARBA" id="ARBA00023136"/>
    </source>
</evidence>
<dbReference type="PANTHER" id="PTHR43124">
    <property type="entry name" value="PURINE EFFLUX PUMP PBUE"/>
    <property type="match status" value="1"/>
</dbReference>
<keyword evidence="4 7" id="KW-1133">Transmembrane helix</keyword>
<feature type="transmembrane region" description="Helical" evidence="7">
    <location>
        <begin position="251"/>
        <end position="271"/>
    </location>
</feature>
<dbReference type="PROSITE" id="PS50850">
    <property type="entry name" value="MFS"/>
    <property type="match status" value="1"/>
</dbReference>
<keyword evidence="10" id="KW-1185">Reference proteome</keyword>
<protein>
    <submittedName>
        <fullName evidence="9">MFS transporter</fullName>
    </submittedName>
</protein>
<keyword evidence="3 7" id="KW-0812">Transmembrane</keyword>
<comment type="caution">
    <text evidence="9">The sequence shown here is derived from an EMBL/GenBank/DDBJ whole genome shotgun (WGS) entry which is preliminary data.</text>
</comment>
<accession>A0ABQ3X1L0</accession>
<dbReference type="InterPro" id="IPR050189">
    <property type="entry name" value="MFS_Efflux_Transporters"/>
</dbReference>
<dbReference type="EMBL" id="BOMG01000014">
    <property type="protein sequence ID" value="GID52352.1"/>
    <property type="molecule type" value="Genomic_DNA"/>
</dbReference>
<feature type="transmembrane region" description="Helical" evidence="7">
    <location>
        <begin position="112"/>
        <end position="134"/>
    </location>
</feature>
<keyword evidence="2" id="KW-1003">Cell membrane</keyword>
<feature type="transmembrane region" description="Helical" evidence="7">
    <location>
        <begin position="218"/>
        <end position="239"/>
    </location>
</feature>
<keyword evidence="5 7" id="KW-0472">Membrane</keyword>
<feature type="transmembrane region" description="Helical" evidence="7">
    <location>
        <begin position="175"/>
        <end position="197"/>
    </location>
</feature>
<evidence type="ECO:0000313" key="9">
    <source>
        <dbReference type="EMBL" id="GID52352.1"/>
    </source>
</evidence>
<dbReference type="Proteomes" id="UP000612282">
    <property type="component" value="Unassembled WGS sequence"/>
</dbReference>
<evidence type="ECO:0000256" key="1">
    <source>
        <dbReference type="ARBA" id="ARBA00004651"/>
    </source>
</evidence>
<dbReference type="Pfam" id="PF07690">
    <property type="entry name" value="MFS_1"/>
    <property type="match status" value="1"/>
</dbReference>
<evidence type="ECO:0000256" key="7">
    <source>
        <dbReference type="SAM" id="Phobius"/>
    </source>
</evidence>
<sequence length="437" mass="44206">MDKLTSGRRWAALFALSLGGFGLGLAEFATMGLLPEMARTLLPDAYAADSAATIAKTGWVITVYALGVVVGAPTIAVLTARVPRRRLVLILLGTFVAGTMAAVFAPTFELVLVSRFVSALAHGAYFGAAAFLAGRTLGPGNQGKGFAIVLGGLTASNLLGVPLVIALGQAQTWRIAYMTIAAVFALSMIAVSVTIPSSATVPTGSPRTELRAFRSPRVWLAALVVSVGSAGFFAVNSYIAPLITQVTDLPAGAVPLVIAVLGLGMTVGVFAGGAAADRDLRKAILWGFVAVIVSIVLFGLAAGYPYALSPATLLVGATCAFINPALQSHLIETAPDAQLMGGAVNQSATNVANSLGAALGGAAIAAGLGYLAPIWIGAALAATGLLLALLSLWVTPPRRPVPDEGPGQGPGPDSGPHLPPAPTPALPPPPHHRSLTA</sequence>
<feature type="transmembrane region" description="Helical" evidence="7">
    <location>
        <begin position="146"/>
        <end position="169"/>
    </location>
</feature>
<dbReference type="PANTHER" id="PTHR43124:SF3">
    <property type="entry name" value="CHLORAMPHENICOL EFFLUX PUMP RV0191"/>
    <property type="match status" value="1"/>
</dbReference>
<evidence type="ECO:0000256" key="6">
    <source>
        <dbReference type="SAM" id="MobiDB-lite"/>
    </source>
</evidence>
<reference evidence="9 10" key="1">
    <citation type="submission" date="2021-01" db="EMBL/GenBank/DDBJ databases">
        <title>Whole genome shotgun sequence of Actinoplanes couchii NBRC 106145.</title>
        <authorList>
            <person name="Komaki H."/>
            <person name="Tamura T."/>
        </authorList>
    </citation>
    <scope>NUCLEOTIDE SEQUENCE [LARGE SCALE GENOMIC DNA]</scope>
    <source>
        <strain evidence="9 10">NBRC 106145</strain>
    </source>
</reference>
<evidence type="ECO:0000313" key="10">
    <source>
        <dbReference type="Proteomes" id="UP000612282"/>
    </source>
</evidence>
<dbReference type="InterPro" id="IPR036259">
    <property type="entry name" value="MFS_trans_sf"/>
</dbReference>
<dbReference type="InterPro" id="IPR020846">
    <property type="entry name" value="MFS_dom"/>
</dbReference>
<gene>
    <name evidence="9" type="ORF">Aco03nite_007560</name>
</gene>